<evidence type="ECO:0008006" key="2">
    <source>
        <dbReference type="Google" id="ProtNLM"/>
    </source>
</evidence>
<dbReference type="SUPFAM" id="SSF56112">
    <property type="entry name" value="Protein kinase-like (PK-like)"/>
    <property type="match status" value="2"/>
</dbReference>
<reference evidence="1" key="1">
    <citation type="journal article" date="2015" name="Nature">
        <title>Complex archaea that bridge the gap between prokaryotes and eukaryotes.</title>
        <authorList>
            <person name="Spang A."/>
            <person name="Saw J.H."/>
            <person name="Jorgensen S.L."/>
            <person name="Zaremba-Niedzwiedzka K."/>
            <person name="Martijn J."/>
            <person name="Lind A.E."/>
            <person name="van Eijk R."/>
            <person name="Schleper C."/>
            <person name="Guy L."/>
            <person name="Ettema T.J."/>
        </authorList>
    </citation>
    <scope>NUCLEOTIDE SEQUENCE</scope>
</reference>
<dbReference type="InterPro" id="IPR011009">
    <property type="entry name" value="Kinase-like_dom_sf"/>
</dbReference>
<sequence length="481" mass="54063">MTLTSELQRAGRAPALPLQVPLADGTKLLVEQWLRVLPGKRLVAKATQNERTVLLKVFIAAGAARHCLREREGIQALTQQNISTPVLLGEGEIEGGGRYLISEFLSEAVSLQQHWDALPSRQPGATQAANLLGQALAIIGEMHAKGLVQTDLHLGNFLQQQDRVYMIDGDAVESLSPGQPLTAEQAQQNLAIFFAQLPVEWDELTELLLISYLQHNPLALNPDKLSDSIIAVRERRQTDYLGKSLRDCTQFSVKSTWGRFTAVVRMQADRLNALVTDPDQYFIAQPLLKDGGSSTVVRAETSDGPVVIKRYNIKGLGHWLKRFWRPSRAWHSWLAAHRLQFLGIATPSPLAMIERRFGPLRREAWLVTEYCGGENLLMHFGPLGDQAPDEDTGRALLRPFEQLVAARISHGDFKATNLLWLQGEVILIDLDAMQQHYNETSWRQAWSRDRARFIRNWPADSPMARWLEAQLPEYGTVIRQS</sequence>
<proteinExistence type="predicted"/>
<organism evidence="1">
    <name type="scientific">marine sediment metagenome</name>
    <dbReference type="NCBI Taxonomy" id="412755"/>
    <lineage>
        <taxon>unclassified sequences</taxon>
        <taxon>metagenomes</taxon>
        <taxon>ecological metagenomes</taxon>
    </lineage>
</organism>
<comment type="caution">
    <text evidence="1">The sequence shown here is derived from an EMBL/GenBank/DDBJ whole genome shotgun (WGS) entry which is preliminary data.</text>
</comment>
<dbReference type="Gene3D" id="1.10.510.10">
    <property type="entry name" value="Transferase(Phosphotransferase) domain 1"/>
    <property type="match status" value="1"/>
</dbReference>
<gene>
    <name evidence="1" type="ORF">LCGC14_0131070</name>
</gene>
<dbReference type="AlphaFoldDB" id="A0A0F9V429"/>
<dbReference type="Pfam" id="PF06293">
    <property type="entry name" value="Kdo"/>
    <property type="match status" value="1"/>
</dbReference>
<accession>A0A0F9V429</accession>
<evidence type="ECO:0000313" key="1">
    <source>
        <dbReference type="EMBL" id="KKN99995.1"/>
    </source>
</evidence>
<name>A0A0F9V429_9ZZZZ</name>
<dbReference type="EMBL" id="LAZR01000043">
    <property type="protein sequence ID" value="KKN99995.1"/>
    <property type="molecule type" value="Genomic_DNA"/>
</dbReference>
<protein>
    <recommendedName>
        <fullName evidence="2">Protein kinase domain-containing protein</fullName>
    </recommendedName>
</protein>